<dbReference type="InterPro" id="IPR029063">
    <property type="entry name" value="SAM-dependent_MTases_sf"/>
</dbReference>
<gene>
    <name evidence="1" type="ORF">CALK_1562</name>
</gene>
<evidence type="ECO:0008006" key="3">
    <source>
        <dbReference type="Google" id="ProtNLM"/>
    </source>
</evidence>
<reference evidence="1 2" key="1">
    <citation type="journal article" date="2013" name="Environ. Microbiol.">
        <title>Genome analysis of Chitinivibrio alkaliphilus gen. nov., sp. nov., a novel extremely haloalkaliphilic anaerobic chitinolytic bacterium from the candidate phylum Termite Group 3.</title>
        <authorList>
            <person name="Sorokin D.Y."/>
            <person name="Gumerov V.M."/>
            <person name="Rakitin A.L."/>
            <person name="Beletsky A.V."/>
            <person name="Damste J.S."/>
            <person name="Muyzer G."/>
            <person name="Mardanov A.V."/>
            <person name="Ravin N.V."/>
        </authorList>
    </citation>
    <scope>NUCLEOTIDE SEQUENCE [LARGE SCALE GENOMIC DNA]</scope>
    <source>
        <strain evidence="1 2">ACht1</strain>
    </source>
</reference>
<dbReference type="AlphaFoldDB" id="U7D8U0"/>
<dbReference type="Proteomes" id="UP000017148">
    <property type="component" value="Unassembled WGS sequence"/>
</dbReference>
<name>U7D8U0_9BACT</name>
<proteinExistence type="predicted"/>
<dbReference type="OrthoDB" id="5510758at2"/>
<dbReference type="RefSeq" id="WP_022637015.1">
    <property type="nucleotide sequence ID" value="NZ_ASJR01000012.1"/>
</dbReference>
<keyword evidence="2" id="KW-1185">Reference proteome</keyword>
<dbReference type="STRING" id="1313304.CALK_1562"/>
<organism evidence="1 2">
    <name type="scientific">Chitinivibrio alkaliphilus ACht1</name>
    <dbReference type="NCBI Taxonomy" id="1313304"/>
    <lineage>
        <taxon>Bacteria</taxon>
        <taxon>Pseudomonadati</taxon>
        <taxon>Fibrobacterota</taxon>
        <taxon>Chitinivibrionia</taxon>
        <taxon>Chitinivibrionales</taxon>
        <taxon>Chitinivibrionaceae</taxon>
        <taxon>Chitinivibrio</taxon>
    </lineage>
</organism>
<dbReference type="eggNOG" id="COG0030">
    <property type="taxonomic scope" value="Bacteria"/>
</dbReference>
<evidence type="ECO:0000313" key="1">
    <source>
        <dbReference type="EMBL" id="ERP31517.1"/>
    </source>
</evidence>
<evidence type="ECO:0000313" key="2">
    <source>
        <dbReference type="Proteomes" id="UP000017148"/>
    </source>
</evidence>
<sequence length="190" mass="21770">MGSLAAYLLLFATLFGAFSLIITTIRGDSPPLPTSCSVRREILQAIPSHSTRFVDLGSGWGGMVHAVQRHRPSMEVWGYEHSLLPYGISRLRTLLYRGVHLRFGSFFQHSIEEGDCLFAYLTPSVMRRLEAWISPDRDISFTLICHTFGVYHKKHFKKIYAQDIFRSPVYIYHFTHEAPHGEETENRPSP</sequence>
<dbReference type="EMBL" id="ASJR01000012">
    <property type="protein sequence ID" value="ERP31517.1"/>
    <property type="molecule type" value="Genomic_DNA"/>
</dbReference>
<protein>
    <recommendedName>
        <fullName evidence="3">Methyltransferase</fullName>
    </recommendedName>
</protein>
<comment type="caution">
    <text evidence="1">The sequence shown here is derived from an EMBL/GenBank/DDBJ whole genome shotgun (WGS) entry which is preliminary data.</text>
</comment>
<dbReference type="Gene3D" id="3.40.50.150">
    <property type="entry name" value="Vaccinia Virus protein VP39"/>
    <property type="match status" value="1"/>
</dbReference>
<accession>U7D8U0</accession>
<dbReference type="SUPFAM" id="SSF53335">
    <property type="entry name" value="S-adenosyl-L-methionine-dependent methyltransferases"/>
    <property type="match status" value="1"/>
</dbReference>